<dbReference type="SUPFAM" id="SSF53448">
    <property type="entry name" value="Nucleotide-diphospho-sugar transferases"/>
    <property type="match status" value="1"/>
</dbReference>
<reference evidence="9 10" key="1">
    <citation type="submission" date="2024-08" db="EMBL/GenBank/DDBJ databases">
        <authorList>
            <person name="Ishaq N."/>
        </authorList>
    </citation>
    <scope>NUCLEOTIDE SEQUENCE [LARGE SCALE GENOMIC DNA]</scope>
    <source>
        <strain evidence="9 10">DSM 18651</strain>
    </source>
</reference>
<feature type="domain" description="Glycosyltransferase 2-like" evidence="8">
    <location>
        <begin position="13"/>
        <end position="178"/>
    </location>
</feature>
<evidence type="ECO:0000256" key="7">
    <source>
        <dbReference type="ARBA" id="ARBA00023136"/>
    </source>
</evidence>
<organism evidence="9 10">
    <name type="scientific">Microbulbifer epialgicus</name>
    <dbReference type="NCBI Taxonomy" id="393907"/>
    <lineage>
        <taxon>Bacteria</taxon>
        <taxon>Pseudomonadati</taxon>
        <taxon>Pseudomonadota</taxon>
        <taxon>Gammaproteobacteria</taxon>
        <taxon>Cellvibrionales</taxon>
        <taxon>Microbulbiferaceae</taxon>
        <taxon>Microbulbifer</taxon>
    </lineage>
</organism>
<dbReference type="RefSeq" id="WP_371841226.1">
    <property type="nucleotide sequence ID" value="NZ_JBGMEK010000093.1"/>
</dbReference>
<name>A0ABV4P682_9GAMM</name>
<keyword evidence="1" id="KW-1003">Cell membrane</keyword>
<keyword evidence="7" id="KW-0472">Membrane</keyword>
<evidence type="ECO:0000256" key="6">
    <source>
        <dbReference type="ARBA" id="ARBA00022989"/>
    </source>
</evidence>
<keyword evidence="2" id="KW-0328">Glycosyltransferase</keyword>
<evidence type="ECO:0000256" key="1">
    <source>
        <dbReference type="ARBA" id="ARBA00022475"/>
    </source>
</evidence>
<dbReference type="Proteomes" id="UP001569428">
    <property type="component" value="Unassembled WGS sequence"/>
</dbReference>
<evidence type="ECO:0000259" key="8">
    <source>
        <dbReference type="Pfam" id="PF00535"/>
    </source>
</evidence>
<keyword evidence="4" id="KW-0812">Transmembrane</keyword>
<proteinExistence type="predicted"/>
<evidence type="ECO:0000256" key="5">
    <source>
        <dbReference type="ARBA" id="ARBA00022985"/>
    </source>
</evidence>
<keyword evidence="5" id="KW-0448">Lipopolysaccharide biosynthesis</keyword>
<dbReference type="InterPro" id="IPR001173">
    <property type="entry name" value="Glyco_trans_2-like"/>
</dbReference>
<comment type="caution">
    <text evidence="9">The sequence shown here is derived from an EMBL/GenBank/DDBJ whole genome shotgun (WGS) entry which is preliminary data.</text>
</comment>
<keyword evidence="10" id="KW-1185">Reference proteome</keyword>
<protein>
    <submittedName>
        <fullName evidence="9">Glycosyltransferase family 2 protein</fullName>
    </submittedName>
</protein>
<accession>A0ABV4P682</accession>
<keyword evidence="6" id="KW-1133">Transmembrane helix</keyword>
<evidence type="ECO:0000313" key="10">
    <source>
        <dbReference type="Proteomes" id="UP001569428"/>
    </source>
</evidence>
<evidence type="ECO:0000256" key="2">
    <source>
        <dbReference type="ARBA" id="ARBA00022676"/>
    </source>
</evidence>
<dbReference type="Gene3D" id="3.90.550.10">
    <property type="entry name" value="Spore Coat Polysaccharide Biosynthesis Protein SpsA, Chain A"/>
    <property type="match status" value="1"/>
</dbReference>
<evidence type="ECO:0000256" key="3">
    <source>
        <dbReference type="ARBA" id="ARBA00022679"/>
    </source>
</evidence>
<dbReference type="EMBL" id="JBGMEK010000093">
    <property type="protein sequence ID" value="MFA0813418.1"/>
    <property type="molecule type" value="Genomic_DNA"/>
</dbReference>
<gene>
    <name evidence="9" type="ORF">ACCI49_21205</name>
</gene>
<dbReference type="Pfam" id="PF00535">
    <property type="entry name" value="Glycos_transf_2"/>
    <property type="match status" value="1"/>
</dbReference>
<dbReference type="InterPro" id="IPR050256">
    <property type="entry name" value="Glycosyltransferase_2"/>
</dbReference>
<dbReference type="PANTHER" id="PTHR48090">
    <property type="entry name" value="UNDECAPRENYL-PHOSPHATE 4-DEOXY-4-FORMAMIDO-L-ARABINOSE TRANSFERASE-RELATED"/>
    <property type="match status" value="1"/>
</dbReference>
<evidence type="ECO:0000313" key="9">
    <source>
        <dbReference type="EMBL" id="MFA0813418.1"/>
    </source>
</evidence>
<evidence type="ECO:0000256" key="4">
    <source>
        <dbReference type="ARBA" id="ARBA00022692"/>
    </source>
</evidence>
<dbReference type="CDD" id="cd04179">
    <property type="entry name" value="DPM_DPG-synthase_like"/>
    <property type="match status" value="1"/>
</dbReference>
<dbReference type="InterPro" id="IPR029044">
    <property type="entry name" value="Nucleotide-diphossugar_trans"/>
</dbReference>
<sequence length="273" mass="30011">MENNGFKAISSFSIVVPVHNESESIGPLIEEIFLALKKYPPLEVLIVDDGSTDDTVAEINSLLPKYPALGLISHSQCFGQSAGIVTGAREAQGDWLVFCDGDGQNNPAYIPLMLEALASNSTSNQPDIMLINCARTNRKSSRLKIACSYCANLIRRLVLHDGCTDSGCGLKLVNRKVFLAMPQFKGLHRFIPALVVMQGYRILEMEITDRNRTGGTSKYTNTSRAIVGIFDLAGVYWLSKRCSTPNPQNTVRIDSLATRKPENTRKKIGSRQS</sequence>
<dbReference type="PANTHER" id="PTHR48090:SF3">
    <property type="entry name" value="UNDECAPRENYL-PHOSPHATE 4-DEOXY-4-FORMAMIDO-L-ARABINOSE TRANSFERASE"/>
    <property type="match status" value="1"/>
</dbReference>
<keyword evidence="3" id="KW-0808">Transferase</keyword>